<proteinExistence type="predicted"/>
<dbReference type="PROSITE" id="PS00022">
    <property type="entry name" value="EGF_1"/>
    <property type="match status" value="1"/>
</dbReference>
<keyword evidence="1" id="KW-0245">EGF-like domain</keyword>
<name>A0A6S7K7W6_PARCT</name>
<dbReference type="InterPro" id="IPR000742">
    <property type="entry name" value="EGF"/>
</dbReference>
<comment type="caution">
    <text evidence="1">Lacks conserved residue(s) required for the propagation of feature annotation.</text>
</comment>
<evidence type="ECO:0000313" key="3">
    <source>
        <dbReference type="Proteomes" id="UP001152795"/>
    </source>
</evidence>
<dbReference type="EMBL" id="CACRXK020012950">
    <property type="protein sequence ID" value="CAB4024303.1"/>
    <property type="molecule type" value="Genomic_DNA"/>
</dbReference>
<organism evidence="2 3">
    <name type="scientific">Paramuricea clavata</name>
    <name type="common">Red gorgonian</name>
    <name type="synonym">Violescent sea-whip</name>
    <dbReference type="NCBI Taxonomy" id="317549"/>
    <lineage>
        <taxon>Eukaryota</taxon>
        <taxon>Metazoa</taxon>
        <taxon>Cnidaria</taxon>
        <taxon>Anthozoa</taxon>
        <taxon>Octocorallia</taxon>
        <taxon>Malacalcyonacea</taxon>
        <taxon>Plexauridae</taxon>
        <taxon>Paramuricea</taxon>
    </lineage>
</organism>
<keyword evidence="3" id="KW-1185">Reference proteome</keyword>
<dbReference type="Gene3D" id="2.10.25.10">
    <property type="entry name" value="Laminin"/>
    <property type="match status" value="1"/>
</dbReference>
<dbReference type="SUPFAM" id="SSF57196">
    <property type="entry name" value="EGF/Laminin"/>
    <property type="match status" value="1"/>
</dbReference>
<evidence type="ECO:0000313" key="2">
    <source>
        <dbReference type="EMBL" id="CAB4024303.1"/>
    </source>
</evidence>
<dbReference type="SMART" id="SM00181">
    <property type="entry name" value="EGF"/>
    <property type="match status" value="1"/>
</dbReference>
<keyword evidence="2" id="KW-0418">Kinase</keyword>
<gene>
    <name evidence="2" type="ORF">PACLA_8A048022</name>
</gene>
<reference evidence="2" key="1">
    <citation type="submission" date="2020-04" db="EMBL/GenBank/DDBJ databases">
        <authorList>
            <person name="Alioto T."/>
            <person name="Alioto T."/>
            <person name="Gomez Garrido J."/>
        </authorList>
    </citation>
    <scope>NUCLEOTIDE SEQUENCE</scope>
    <source>
        <strain evidence="2">A484AB</strain>
    </source>
</reference>
<dbReference type="PROSITE" id="PS01186">
    <property type="entry name" value="EGF_2"/>
    <property type="match status" value="1"/>
</dbReference>
<sequence>MKALCKNGYCYCNGKYYDYDTCLPDAYGCKIFSNSDTTYTCTPENSSPLYEVHVLAVYEVINRRPPRAGNARVNIISRGKCNRPIVLVLASYEPVNWILNIPSDITISKVILVSYYIDESSVSGDVSRVKIVERKGTRNSDWDSGYGSDSGGGDTVELLKQIDKRFGVVTSFRGTYRTNQWSLELSPFNGNVNVVAYCGYEGCKNGGSCIAAYTCRCTPGWTGNTCQNEANNGGNSNSGYDENTKSSESDQNLYYLLFISVPLIIGLGN</sequence>
<comment type="caution">
    <text evidence="2">The sequence shown here is derived from an EMBL/GenBank/DDBJ whole genome shotgun (WGS) entry which is preliminary data.</text>
</comment>
<accession>A0A6S7K7W6</accession>
<keyword evidence="2" id="KW-0808">Transferase</keyword>
<feature type="disulfide bond" evidence="1">
    <location>
        <begin position="217"/>
        <end position="226"/>
    </location>
</feature>
<dbReference type="CDD" id="cd00054">
    <property type="entry name" value="EGF_CA"/>
    <property type="match status" value="1"/>
</dbReference>
<keyword evidence="1" id="KW-1015">Disulfide bond</keyword>
<protein>
    <submittedName>
        <fullName evidence="2">Myosin light chain kinase, smooth muscle-like</fullName>
    </submittedName>
</protein>
<dbReference type="GO" id="GO:0016301">
    <property type="term" value="F:kinase activity"/>
    <property type="evidence" value="ECO:0007669"/>
    <property type="project" value="UniProtKB-KW"/>
</dbReference>
<dbReference type="Proteomes" id="UP001152795">
    <property type="component" value="Unassembled WGS sequence"/>
</dbReference>
<evidence type="ECO:0000256" key="1">
    <source>
        <dbReference type="PROSITE-ProRule" id="PRU00076"/>
    </source>
</evidence>
<dbReference type="PROSITE" id="PS50026">
    <property type="entry name" value="EGF_3"/>
    <property type="match status" value="1"/>
</dbReference>
<dbReference type="AlphaFoldDB" id="A0A6S7K7W6"/>
<dbReference type="OrthoDB" id="5986449at2759"/>